<proteinExistence type="predicted"/>
<gene>
    <name evidence="2" type="ORF">DXZ20_26245</name>
</gene>
<dbReference type="Gene3D" id="1.50.10.140">
    <property type="match status" value="1"/>
</dbReference>
<dbReference type="RefSeq" id="WP_163702026.1">
    <property type="nucleotide sequence ID" value="NZ_QXHD01000004.1"/>
</dbReference>
<dbReference type="EMBL" id="QXHD01000004">
    <property type="protein sequence ID" value="NEZ59081.1"/>
    <property type="molecule type" value="Genomic_DNA"/>
</dbReference>
<dbReference type="InterPro" id="IPR021478">
    <property type="entry name" value="DUF3131"/>
</dbReference>
<organism evidence="2 3">
    <name type="scientific">Adonisia turfae CCMR0081</name>
    <dbReference type="NCBI Taxonomy" id="2292702"/>
    <lineage>
        <taxon>Bacteria</taxon>
        <taxon>Bacillati</taxon>
        <taxon>Cyanobacteriota</taxon>
        <taxon>Adonisia</taxon>
        <taxon>Adonisia turfae</taxon>
    </lineage>
</organism>
<evidence type="ECO:0000259" key="1">
    <source>
        <dbReference type="Pfam" id="PF11329"/>
    </source>
</evidence>
<dbReference type="Proteomes" id="UP000481033">
    <property type="component" value="Unassembled WGS sequence"/>
</dbReference>
<evidence type="ECO:0000313" key="3">
    <source>
        <dbReference type="Proteomes" id="UP000481033"/>
    </source>
</evidence>
<dbReference type="AlphaFoldDB" id="A0A6M0RTR8"/>
<sequence length="383" mass="43061">MADSLDQSAARRAWTYFENNWNPNTGMVNAVDDLPWSTWWDQGSALLGIHAAHQLGLISETELIEKLSILLRTLERLPLPATALPNKAYSTDTAAMRTLSNQPDSNGVSGWSALDLGRYLVALYTLKSHYPELRDLINTIVARYDLNKSIKDGWLWGSGAGRNGLQYWQEGRLGYEQYAAYGFKLWGIEAENALYNPPTQRITVDGVELMVDQRDLNSSGASNHLTNDPYLLWRIEMGLPETMQPQIENLLQVQANRYADTGILTAVNEDALDRQPYFLYYSVYADGQAWPATDVKGKTHPDLRFLSTKAAFAWSSLWPDNDYCQTLRQAVQNLADEQKGYLAGRYEAPDMGPNKAININTNAIILESLLYKTQTGQPLAHTF</sequence>
<reference evidence="2 3" key="1">
    <citation type="journal article" date="2020" name="Microb. Ecol.">
        <title>Ecogenomics of the Marine Benthic Filamentous Cyanobacterium Adonisia.</title>
        <authorList>
            <person name="Walter J.M."/>
            <person name="Coutinho F.H."/>
            <person name="Leomil L."/>
            <person name="Hargreaves P.I."/>
            <person name="Campeao M.E."/>
            <person name="Vieira V.V."/>
            <person name="Silva B.S."/>
            <person name="Fistarol G.O."/>
            <person name="Salomon P.S."/>
            <person name="Sawabe T."/>
            <person name="Mino S."/>
            <person name="Hosokawa M."/>
            <person name="Miyashita H."/>
            <person name="Maruyama F."/>
            <person name="van Verk M.C."/>
            <person name="Dutilh B.E."/>
            <person name="Thompson C.C."/>
            <person name="Thompson F.L."/>
        </authorList>
    </citation>
    <scope>NUCLEOTIDE SEQUENCE [LARGE SCALE GENOMIC DNA]</scope>
    <source>
        <strain evidence="2 3">CCMR0081</strain>
    </source>
</reference>
<comment type="caution">
    <text evidence="2">The sequence shown here is derived from an EMBL/GenBank/DDBJ whole genome shotgun (WGS) entry which is preliminary data.</text>
</comment>
<protein>
    <submittedName>
        <fullName evidence="2">DUF3131 domain-containing protein</fullName>
    </submittedName>
</protein>
<evidence type="ECO:0000313" key="2">
    <source>
        <dbReference type="EMBL" id="NEZ59081.1"/>
    </source>
</evidence>
<accession>A0A6M0RTR8</accession>
<name>A0A6M0RTR8_9CYAN</name>
<dbReference type="Pfam" id="PF11329">
    <property type="entry name" value="DUF3131"/>
    <property type="match status" value="1"/>
</dbReference>
<keyword evidence="3" id="KW-1185">Reference proteome</keyword>
<feature type="domain" description="DUF3131" evidence="1">
    <location>
        <begin position="9"/>
        <end position="374"/>
    </location>
</feature>